<dbReference type="EMBL" id="JAAKDE010000012">
    <property type="protein sequence ID" value="MBA2133101.1"/>
    <property type="molecule type" value="Genomic_DNA"/>
</dbReference>
<feature type="transmembrane region" description="Helical" evidence="6">
    <location>
        <begin position="249"/>
        <end position="270"/>
    </location>
</feature>
<comment type="caution">
    <text evidence="7">The sequence shown here is derived from an EMBL/GenBank/DDBJ whole genome shotgun (WGS) entry which is preliminary data.</text>
</comment>
<feature type="transmembrane region" description="Helical" evidence="6">
    <location>
        <begin position="198"/>
        <end position="222"/>
    </location>
</feature>
<keyword evidence="3 6" id="KW-0812">Transmembrane</keyword>
<dbReference type="AlphaFoldDB" id="A0A8J6HS41"/>
<sequence>MALNTNKVTNIFTSHHLKAFYEKLGLPRLIISSFLLALFILAFVMKMDITILLSDSLARIGMNGLLVLAMLPTLVTGVGLNFGLPVGFVCGLVGGVISLEYNLTGFTGFFVAILCAIPLAVITGYLYASLLDRVRGQEMMVGTYVGFAVVAGMCIFWLTAPFNNPSMIWAIGGQGLRVTITLYEHYSKVLNNFLAFKLFGVTIPTGLLLFFGLFCWLIHLFFRTRTGLAMLATGANPMYAKSSGIDTRAMRYTSVIISNVLAAIGALVYAQSYGFLQLYTAPLYMAFPAVAAALIGGASLKKATVSHIIIGTVLFQTLLTIALPVTQTVLRGTDISEIARMIISNGMILYALTRNERG</sequence>
<proteinExistence type="predicted"/>
<name>A0A8J6HS41_9FIRM</name>
<feature type="transmembrane region" description="Helical" evidence="6">
    <location>
        <begin position="25"/>
        <end position="44"/>
    </location>
</feature>
<organism evidence="7 8">
    <name type="scientific">Capillibacterium thermochitinicola</name>
    <dbReference type="NCBI Taxonomy" id="2699427"/>
    <lineage>
        <taxon>Bacteria</taxon>
        <taxon>Bacillati</taxon>
        <taxon>Bacillota</taxon>
        <taxon>Capillibacterium</taxon>
    </lineage>
</organism>
<reference evidence="7" key="1">
    <citation type="submission" date="2020-06" db="EMBL/GenBank/DDBJ databases">
        <title>Novel chitinolytic bacterium.</title>
        <authorList>
            <person name="Ungkulpasvich U."/>
            <person name="Kosugi A."/>
            <person name="Uke A."/>
        </authorList>
    </citation>
    <scope>NUCLEOTIDE SEQUENCE</scope>
    <source>
        <strain evidence="7">UUS1-1</strain>
    </source>
</reference>
<feature type="transmembrane region" description="Helical" evidence="6">
    <location>
        <begin position="276"/>
        <end position="296"/>
    </location>
</feature>
<dbReference type="Proteomes" id="UP000657177">
    <property type="component" value="Unassembled WGS sequence"/>
</dbReference>
<dbReference type="GO" id="GO:0005886">
    <property type="term" value="C:plasma membrane"/>
    <property type="evidence" value="ECO:0007669"/>
    <property type="project" value="UniProtKB-SubCell"/>
</dbReference>
<dbReference type="RefSeq" id="WP_181339558.1">
    <property type="nucleotide sequence ID" value="NZ_JAAKDE010000012.1"/>
</dbReference>
<keyword evidence="5 6" id="KW-0472">Membrane</keyword>
<accession>A0A8J6HS41</accession>
<evidence type="ECO:0000313" key="8">
    <source>
        <dbReference type="Proteomes" id="UP000657177"/>
    </source>
</evidence>
<feature type="transmembrane region" description="Helical" evidence="6">
    <location>
        <begin position="65"/>
        <end position="97"/>
    </location>
</feature>
<keyword evidence="2" id="KW-1003">Cell membrane</keyword>
<evidence type="ECO:0000256" key="1">
    <source>
        <dbReference type="ARBA" id="ARBA00004651"/>
    </source>
</evidence>
<dbReference type="InterPro" id="IPR001851">
    <property type="entry name" value="ABC_transp_permease"/>
</dbReference>
<dbReference type="GO" id="GO:0022857">
    <property type="term" value="F:transmembrane transporter activity"/>
    <property type="evidence" value="ECO:0007669"/>
    <property type="project" value="InterPro"/>
</dbReference>
<evidence type="ECO:0000256" key="6">
    <source>
        <dbReference type="SAM" id="Phobius"/>
    </source>
</evidence>
<dbReference type="Pfam" id="PF02653">
    <property type="entry name" value="BPD_transp_2"/>
    <property type="match status" value="1"/>
</dbReference>
<gene>
    <name evidence="7" type="ORF">G5B42_06035</name>
</gene>
<evidence type="ECO:0000256" key="5">
    <source>
        <dbReference type="ARBA" id="ARBA00023136"/>
    </source>
</evidence>
<feature type="transmembrane region" description="Helical" evidence="6">
    <location>
        <begin position="109"/>
        <end position="128"/>
    </location>
</feature>
<evidence type="ECO:0000256" key="4">
    <source>
        <dbReference type="ARBA" id="ARBA00022989"/>
    </source>
</evidence>
<keyword evidence="8" id="KW-1185">Reference proteome</keyword>
<feature type="transmembrane region" description="Helical" evidence="6">
    <location>
        <begin position="140"/>
        <end position="160"/>
    </location>
</feature>
<keyword evidence="4 6" id="KW-1133">Transmembrane helix</keyword>
<dbReference type="PANTHER" id="PTHR32196">
    <property type="entry name" value="ABC TRANSPORTER PERMEASE PROTEIN YPHD-RELATED-RELATED"/>
    <property type="match status" value="1"/>
</dbReference>
<evidence type="ECO:0000256" key="3">
    <source>
        <dbReference type="ARBA" id="ARBA00022692"/>
    </source>
</evidence>
<protein>
    <submittedName>
        <fullName evidence="7">ABC transporter permease</fullName>
    </submittedName>
</protein>
<evidence type="ECO:0000313" key="7">
    <source>
        <dbReference type="EMBL" id="MBA2133101.1"/>
    </source>
</evidence>
<evidence type="ECO:0000256" key="2">
    <source>
        <dbReference type="ARBA" id="ARBA00022475"/>
    </source>
</evidence>
<dbReference type="PANTHER" id="PTHR32196:SF15">
    <property type="entry name" value="SUGAR ABC TRANSPORTER PERMEASE PROTEIN"/>
    <property type="match status" value="1"/>
</dbReference>
<comment type="subcellular location">
    <subcellularLocation>
        <location evidence="1">Cell membrane</location>
        <topology evidence="1">Multi-pass membrane protein</topology>
    </subcellularLocation>
</comment>
<feature type="transmembrane region" description="Helical" evidence="6">
    <location>
        <begin position="308"/>
        <end position="326"/>
    </location>
</feature>